<feature type="chain" id="PRO_5047210260" evidence="6">
    <location>
        <begin position="19"/>
        <end position="327"/>
    </location>
</feature>
<comment type="similarity">
    <text evidence="2">Belongs to the bacterial solute-binding protein 8 family.</text>
</comment>
<feature type="compositionally biased region" description="Basic and acidic residues" evidence="5">
    <location>
        <begin position="41"/>
        <end position="51"/>
    </location>
</feature>
<dbReference type="InterPro" id="IPR051313">
    <property type="entry name" value="Bact_iron-sidero_bind"/>
</dbReference>
<organism evidence="8 9">
    <name type="scientific">Litchfieldia luteola</name>
    <dbReference type="NCBI Taxonomy" id="682179"/>
    <lineage>
        <taxon>Bacteria</taxon>
        <taxon>Bacillati</taxon>
        <taxon>Bacillota</taxon>
        <taxon>Bacilli</taxon>
        <taxon>Bacillales</taxon>
        <taxon>Bacillaceae</taxon>
        <taxon>Litchfieldia</taxon>
    </lineage>
</organism>
<evidence type="ECO:0000256" key="4">
    <source>
        <dbReference type="ARBA" id="ARBA00022729"/>
    </source>
</evidence>
<dbReference type="Proteomes" id="UP001516662">
    <property type="component" value="Unassembled WGS sequence"/>
</dbReference>
<dbReference type="InterPro" id="IPR002491">
    <property type="entry name" value="ABC_transptr_periplasmic_BD"/>
</dbReference>
<gene>
    <name evidence="8" type="ORF">IMZ08_16445</name>
</gene>
<dbReference type="PANTHER" id="PTHR30532">
    <property type="entry name" value="IRON III DICITRATE-BINDING PERIPLASMIC PROTEIN"/>
    <property type="match status" value="1"/>
</dbReference>
<protein>
    <submittedName>
        <fullName evidence="8">Siderophore ABC transporter substrate-binding protein</fullName>
    </submittedName>
</protein>
<sequence length="327" mass="35443">MKKIALLMLVLFFAIFTAACGGAEETSTSNEETQTGSTTDSTKEEVKEEPKELTLTHQLGETVVSTNPAKVVVFDFGVLDSLDKLGVEVTGVPQANIPAYLEKFKDAKYENVGSLKEPDFEKIASLNPDLIIISGRQQEAYAELSKIGPTIFMGLDTSRYMDSFTENMTRLGEIFGKEEEVKAELSTIEADIKTLNDKATAAGKGLIILANEGNISAYGAGSRFGILHDVFGFAAADENIEVSTHGQNVSFEYIVEKDPDFLFVIDRGAAVNGQSSAKALIENSLVENTKAFKEGNIVYLDPNFWYLSGGGLISVSEMIKEISASLE</sequence>
<feature type="region of interest" description="Disordered" evidence="5">
    <location>
        <begin position="24"/>
        <end position="51"/>
    </location>
</feature>
<dbReference type="PROSITE" id="PS51257">
    <property type="entry name" value="PROKAR_LIPOPROTEIN"/>
    <property type="match status" value="1"/>
</dbReference>
<name>A0ABR9QNA3_9BACI</name>
<proteinExistence type="inferred from homology"/>
<reference evidence="8 9" key="1">
    <citation type="submission" date="2020-10" db="EMBL/GenBank/DDBJ databases">
        <title>Bacillus sp. HD4P25, an endophyte from a halophyte.</title>
        <authorList>
            <person name="Sun J.-Q."/>
        </authorList>
    </citation>
    <scope>NUCLEOTIDE SEQUENCE [LARGE SCALE GENOMIC DNA]</scope>
    <source>
        <strain evidence="8 9">YIM 93174</strain>
    </source>
</reference>
<evidence type="ECO:0000259" key="7">
    <source>
        <dbReference type="PROSITE" id="PS50983"/>
    </source>
</evidence>
<dbReference type="PANTHER" id="PTHR30532:SF28">
    <property type="entry name" value="PETROBACTIN-BINDING PROTEIN YCLQ"/>
    <property type="match status" value="1"/>
</dbReference>
<dbReference type="SUPFAM" id="SSF53807">
    <property type="entry name" value="Helical backbone' metal receptor"/>
    <property type="match status" value="1"/>
</dbReference>
<evidence type="ECO:0000256" key="3">
    <source>
        <dbReference type="ARBA" id="ARBA00022448"/>
    </source>
</evidence>
<keyword evidence="3" id="KW-0813">Transport</keyword>
<dbReference type="Pfam" id="PF01497">
    <property type="entry name" value="Peripla_BP_2"/>
    <property type="match status" value="1"/>
</dbReference>
<evidence type="ECO:0000256" key="5">
    <source>
        <dbReference type="SAM" id="MobiDB-lite"/>
    </source>
</evidence>
<dbReference type="RefSeq" id="WP_193538486.1">
    <property type="nucleotide sequence ID" value="NZ_JADCLJ010000022.1"/>
</dbReference>
<evidence type="ECO:0000256" key="2">
    <source>
        <dbReference type="ARBA" id="ARBA00008814"/>
    </source>
</evidence>
<dbReference type="CDD" id="cd01140">
    <property type="entry name" value="FatB"/>
    <property type="match status" value="1"/>
</dbReference>
<feature type="compositionally biased region" description="Low complexity" evidence="5">
    <location>
        <begin position="24"/>
        <end position="39"/>
    </location>
</feature>
<evidence type="ECO:0000313" key="8">
    <source>
        <dbReference type="EMBL" id="MBE4909644.1"/>
    </source>
</evidence>
<dbReference type="InterPro" id="IPR033870">
    <property type="entry name" value="FatB"/>
</dbReference>
<comment type="caution">
    <text evidence="8">The sequence shown here is derived from an EMBL/GenBank/DDBJ whole genome shotgun (WGS) entry which is preliminary data.</text>
</comment>
<evidence type="ECO:0000256" key="6">
    <source>
        <dbReference type="SAM" id="SignalP"/>
    </source>
</evidence>
<dbReference type="Gene3D" id="3.40.50.1980">
    <property type="entry name" value="Nitrogenase molybdenum iron protein domain"/>
    <property type="match status" value="2"/>
</dbReference>
<keyword evidence="4 6" id="KW-0732">Signal</keyword>
<dbReference type="EMBL" id="JADCLJ010000022">
    <property type="protein sequence ID" value="MBE4909644.1"/>
    <property type="molecule type" value="Genomic_DNA"/>
</dbReference>
<evidence type="ECO:0000313" key="9">
    <source>
        <dbReference type="Proteomes" id="UP001516662"/>
    </source>
</evidence>
<keyword evidence="9" id="KW-1185">Reference proteome</keyword>
<comment type="subcellular location">
    <subcellularLocation>
        <location evidence="1">Cell membrane</location>
        <topology evidence="1">Lipid-anchor</topology>
    </subcellularLocation>
</comment>
<evidence type="ECO:0000256" key="1">
    <source>
        <dbReference type="ARBA" id="ARBA00004193"/>
    </source>
</evidence>
<dbReference type="PROSITE" id="PS50983">
    <property type="entry name" value="FE_B12_PBP"/>
    <property type="match status" value="1"/>
</dbReference>
<feature type="domain" description="Fe/B12 periplasmic-binding" evidence="7">
    <location>
        <begin position="70"/>
        <end position="327"/>
    </location>
</feature>
<accession>A0ABR9QNA3</accession>
<feature type="signal peptide" evidence="6">
    <location>
        <begin position="1"/>
        <end position="18"/>
    </location>
</feature>